<organism evidence="1 2">
    <name type="scientific">Pyrobaculum arsenaticum</name>
    <dbReference type="NCBI Taxonomy" id="121277"/>
    <lineage>
        <taxon>Archaea</taxon>
        <taxon>Thermoproteota</taxon>
        <taxon>Thermoprotei</taxon>
        <taxon>Thermoproteales</taxon>
        <taxon>Thermoproteaceae</taxon>
        <taxon>Pyrobaculum</taxon>
    </lineage>
</organism>
<sequence length="53" mass="5822">MSPECTLQCIHHTATSLLYVVVRRGWEHFGRCGCSPIVGGFYKVAVGRALGWA</sequence>
<reference evidence="1 2" key="1">
    <citation type="journal article" date="2020" name="Nat. Commun.">
        <title>The structures of two archaeal type IV pili illuminate evolutionary relationships.</title>
        <authorList>
            <person name="Wang F."/>
            <person name="Baquero D.P."/>
            <person name="Su Z."/>
            <person name="Beltran L.C."/>
            <person name="Prangishvili D."/>
            <person name="Krupovic M."/>
            <person name="Egelman E.H."/>
        </authorList>
    </citation>
    <scope>NUCLEOTIDE SEQUENCE [LARGE SCALE GENOMIC DNA]</scope>
    <source>
        <strain evidence="1 2">2GA</strain>
    </source>
</reference>
<keyword evidence="2" id="KW-1185">Reference proteome</keyword>
<evidence type="ECO:0000313" key="1">
    <source>
        <dbReference type="EMBL" id="NYR15092.1"/>
    </source>
</evidence>
<dbReference type="GeneID" id="44139597"/>
<protein>
    <submittedName>
        <fullName evidence="1">Uncharacterized protein</fullName>
    </submittedName>
</protein>
<evidence type="ECO:0000313" key="2">
    <source>
        <dbReference type="Proteomes" id="UP000554766"/>
    </source>
</evidence>
<comment type="caution">
    <text evidence="1">The sequence shown here is derived from an EMBL/GenBank/DDBJ whole genome shotgun (WGS) entry which is preliminary data.</text>
</comment>
<proteinExistence type="predicted"/>
<dbReference type="RefSeq" id="WP_164905946.1">
    <property type="nucleotide sequence ID" value="NZ_JAAVJF010000002.1"/>
</dbReference>
<dbReference type="EMBL" id="JAAVJF010000002">
    <property type="protein sequence ID" value="NYR15092.1"/>
    <property type="molecule type" value="Genomic_DNA"/>
</dbReference>
<dbReference type="Proteomes" id="UP000554766">
    <property type="component" value="Unassembled WGS sequence"/>
</dbReference>
<dbReference type="AlphaFoldDB" id="A0A7L4P8N5"/>
<gene>
    <name evidence="1" type="ORF">HC235_03835</name>
</gene>
<name>A0A7L4P8N5_9CREN</name>
<accession>A0A7L4P8N5</accession>